<reference evidence="1" key="3">
    <citation type="submission" date="2025-09" db="UniProtKB">
        <authorList>
            <consortium name="Ensembl"/>
        </authorList>
    </citation>
    <scope>IDENTIFICATION</scope>
</reference>
<evidence type="ECO:0000313" key="2">
    <source>
        <dbReference type="Proteomes" id="UP000007635"/>
    </source>
</evidence>
<sequence length="72" mass="7583">PFLVVQSTLYCSDLPALTAPSDHVTCLILCVCRLSGCLITEEGCASLASALSFNPSHLRELDLNSSNCLGPT</sequence>
<keyword evidence="2" id="KW-1185">Reference proteome</keyword>
<name>A0AAQ4RFT9_GASAC</name>
<dbReference type="Gene3D" id="3.80.10.10">
    <property type="entry name" value="Ribonuclease Inhibitor"/>
    <property type="match status" value="1"/>
</dbReference>
<dbReference type="SUPFAM" id="SSF52047">
    <property type="entry name" value="RNI-like"/>
    <property type="match status" value="1"/>
</dbReference>
<dbReference type="AlphaFoldDB" id="A0AAQ4RFT9"/>
<dbReference type="Ensembl" id="ENSGACT00000045464.1">
    <property type="protein sequence ID" value="ENSGACP00000062395.1"/>
    <property type="gene ID" value="ENSGACG00000034169.1"/>
</dbReference>
<organism evidence="1 2">
    <name type="scientific">Gasterosteus aculeatus aculeatus</name>
    <name type="common">three-spined stickleback</name>
    <dbReference type="NCBI Taxonomy" id="481459"/>
    <lineage>
        <taxon>Eukaryota</taxon>
        <taxon>Metazoa</taxon>
        <taxon>Chordata</taxon>
        <taxon>Craniata</taxon>
        <taxon>Vertebrata</taxon>
        <taxon>Euteleostomi</taxon>
        <taxon>Actinopterygii</taxon>
        <taxon>Neopterygii</taxon>
        <taxon>Teleostei</taxon>
        <taxon>Neoteleostei</taxon>
        <taxon>Acanthomorphata</taxon>
        <taxon>Eupercaria</taxon>
        <taxon>Perciformes</taxon>
        <taxon>Cottioidei</taxon>
        <taxon>Gasterosteales</taxon>
        <taxon>Gasterosteidae</taxon>
        <taxon>Gasterosteus</taxon>
    </lineage>
</organism>
<reference evidence="1 2" key="1">
    <citation type="journal article" date="2021" name="G3 (Bethesda)">
        <title>Improved contiguity of the threespine stickleback genome using long-read sequencing.</title>
        <authorList>
            <person name="Nath S."/>
            <person name="Shaw D.E."/>
            <person name="White M.A."/>
        </authorList>
    </citation>
    <scope>NUCLEOTIDE SEQUENCE [LARGE SCALE GENOMIC DNA]</scope>
    <source>
        <strain evidence="1 2">Lake Benthic</strain>
    </source>
</reference>
<proteinExistence type="predicted"/>
<protein>
    <submittedName>
        <fullName evidence="1">Uncharacterized protein</fullName>
    </submittedName>
</protein>
<dbReference type="GeneTree" id="ENSGT01140000282747"/>
<accession>A0AAQ4RFT9</accession>
<reference evidence="1" key="2">
    <citation type="submission" date="2025-08" db="UniProtKB">
        <authorList>
            <consortium name="Ensembl"/>
        </authorList>
    </citation>
    <scope>IDENTIFICATION</scope>
</reference>
<dbReference type="InterPro" id="IPR032675">
    <property type="entry name" value="LRR_dom_sf"/>
</dbReference>
<evidence type="ECO:0000313" key="1">
    <source>
        <dbReference type="Ensembl" id="ENSGACP00000062395.1"/>
    </source>
</evidence>
<dbReference type="Proteomes" id="UP000007635">
    <property type="component" value="Unassembled WGS sequence"/>
</dbReference>